<dbReference type="Gene3D" id="3.10.310.10">
    <property type="entry name" value="Diaminopimelate Epimerase, Chain A, domain 1"/>
    <property type="match status" value="2"/>
</dbReference>
<dbReference type="Pfam" id="PF02567">
    <property type="entry name" value="PhzC-PhzF"/>
    <property type="match status" value="1"/>
</dbReference>
<dbReference type="SUPFAM" id="SSF54506">
    <property type="entry name" value="Diaminopimelate epimerase-like"/>
    <property type="match status" value="1"/>
</dbReference>
<comment type="similarity">
    <text evidence="1">Belongs to the PhzF family.</text>
</comment>
<dbReference type="PANTHER" id="PTHR13774">
    <property type="entry name" value="PHENAZINE BIOSYNTHESIS PROTEIN"/>
    <property type="match status" value="1"/>
</dbReference>
<dbReference type="RefSeq" id="WP_183359690.1">
    <property type="nucleotide sequence ID" value="NZ_BLXZ01000001.1"/>
</dbReference>
<proteinExistence type="inferred from homology"/>
<gene>
    <name evidence="4" type="ORF">GMLC_07520</name>
</gene>
<dbReference type="Proteomes" id="UP000587586">
    <property type="component" value="Unassembled WGS sequence"/>
</dbReference>
<sequence length="261" mass="28245">MRITQYQVDAFATRVFEGNPAAVCLLESWPEDGLLQAIAAENNLSETAFVTGGGGRYQLRWFTPVAEVPLCGHATLAAAHVLFRHAGAAEPALRFATLSGELLVSREGAGYRMDFPAQKVTPCPLPEALVAGLGRRPLELYAAEDYLAVFDSEEEVRAVTPNFERLGELGLRGVIVTAPGRELDFVSRFFAPKLGIPEDPVTGSAHCALAPYWAKRLEKGVLKAAQLSRRGGRIDCEVQGDRVVMAGMAVTFMKAEIVLET</sequence>
<dbReference type="AlphaFoldDB" id="A0A6V8N6I5"/>
<dbReference type="PIRSF" id="PIRSF016184">
    <property type="entry name" value="PhzC_PhzF"/>
    <property type="match status" value="1"/>
</dbReference>
<feature type="active site" evidence="3">
    <location>
        <position position="46"/>
    </location>
</feature>
<dbReference type="PANTHER" id="PTHR13774:SF17">
    <property type="entry name" value="PHENAZINE BIOSYNTHESIS-LIKE DOMAIN-CONTAINING PROTEIN"/>
    <property type="match status" value="1"/>
</dbReference>
<evidence type="ECO:0000256" key="2">
    <source>
        <dbReference type="ARBA" id="ARBA00023235"/>
    </source>
</evidence>
<dbReference type="InterPro" id="IPR003719">
    <property type="entry name" value="Phenazine_PhzF-like"/>
</dbReference>
<comment type="caution">
    <text evidence="4">The sequence shown here is derived from an EMBL/GenBank/DDBJ whole genome shotgun (WGS) entry which is preliminary data.</text>
</comment>
<keyword evidence="2 4" id="KW-0413">Isomerase</keyword>
<organism evidence="4 5">
    <name type="scientific">Geomonas limicola</name>
    <dbReference type="NCBI Taxonomy" id="2740186"/>
    <lineage>
        <taxon>Bacteria</taxon>
        <taxon>Pseudomonadati</taxon>
        <taxon>Thermodesulfobacteriota</taxon>
        <taxon>Desulfuromonadia</taxon>
        <taxon>Geobacterales</taxon>
        <taxon>Geobacteraceae</taxon>
        <taxon>Geomonas</taxon>
    </lineage>
</organism>
<evidence type="ECO:0000256" key="3">
    <source>
        <dbReference type="PIRSR" id="PIRSR016184-1"/>
    </source>
</evidence>
<accession>A0A6V8N6I5</accession>
<protein>
    <submittedName>
        <fullName evidence="4">Putative isomerase</fullName>
    </submittedName>
</protein>
<evidence type="ECO:0000313" key="4">
    <source>
        <dbReference type="EMBL" id="GFO67173.1"/>
    </source>
</evidence>
<evidence type="ECO:0000313" key="5">
    <source>
        <dbReference type="Proteomes" id="UP000587586"/>
    </source>
</evidence>
<evidence type="ECO:0000256" key="1">
    <source>
        <dbReference type="ARBA" id="ARBA00008270"/>
    </source>
</evidence>
<dbReference type="NCBIfam" id="TIGR00654">
    <property type="entry name" value="PhzF_family"/>
    <property type="match status" value="1"/>
</dbReference>
<name>A0A6V8N6I5_9BACT</name>
<reference evidence="5" key="1">
    <citation type="submission" date="2020-06" db="EMBL/GenBank/DDBJ databases">
        <title>Draft genomic sequecing of Geomonas sp. Red745.</title>
        <authorList>
            <person name="Itoh H."/>
            <person name="Xu Z.X."/>
            <person name="Ushijima N."/>
            <person name="Masuda Y."/>
            <person name="Shiratori Y."/>
            <person name="Senoo K."/>
        </authorList>
    </citation>
    <scope>NUCLEOTIDE SEQUENCE [LARGE SCALE GENOMIC DNA]</scope>
    <source>
        <strain evidence="5">Red745</strain>
    </source>
</reference>
<dbReference type="GO" id="GO:0016853">
    <property type="term" value="F:isomerase activity"/>
    <property type="evidence" value="ECO:0007669"/>
    <property type="project" value="UniProtKB-KW"/>
</dbReference>
<dbReference type="EMBL" id="BLXZ01000001">
    <property type="protein sequence ID" value="GFO67173.1"/>
    <property type="molecule type" value="Genomic_DNA"/>
</dbReference>
<keyword evidence="5" id="KW-1185">Reference proteome</keyword>
<dbReference type="GO" id="GO:0005737">
    <property type="term" value="C:cytoplasm"/>
    <property type="evidence" value="ECO:0007669"/>
    <property type="project" value="TreeGrafter"/>
</dbReference>